<dbReference type="InterPro" id="IPR015421">
    <property type="entry name" value="PyrdxlP-dep_Trfase_major"/>
</dbReference>
<evidence type="ECO:0000313" key="8">
    <source>
        <dbReference type="Proteomes" id="UP000595942"/>
    </source>
</evidence>
<organism evidence="6 7">
    <name type="scientific">Staphylococcus condimenti</name>
    <dbReference type="NCBI Taxonomy" id="70255"/>
    <lineage>
        <taxon>Bacteria</taxon>
        <taxon>Bacillati</taxon>
        <taxon>Bacillota</taxon>
        <taxon>Bacilli</taxon>
        <taxon>Bacillales</taxon>
        <taxon>Staphylococcaceae</taxon>
        <taxon>Staphylococcus</taxon>
    </lineage>
</organism>
<evidence type="ECO:0000259" key="4">
    <source>
        <dbReference type="Pfam" id="PF01212"/>
    </source>
</evidence>
<dbReference type="Pfam" id="PF01212">
    <property type="entry name" value="Beta_elim_lyase"/>
    <property type="match status" value="1"/>
</dbReference>
<evidence type="ECO:0000256" key="2">
    <source>
        <dbReference type="ARBA" id="ARBA00006966"/>
    </source>
</evidence>
<reference evidence="5 8" key="2">
    <citation type="submission" date="2021-01" db="EMBL/GenBank/DDBJ databases">
        <title>FDA dAtabase for Regulatory Grade micrObial Sequences (FDA-ARGOS): Supporting development and validation of Infectious Disease Dx tests.</title>
        <authorList>
            <person name="Sproer C."/>
            <person name="Gronow S."/>
            <person name="Severitt S."/>
            <person name="Schroder I."/>
            <person name="Tallon L."/>
            <person name="Sadzewicz L."/>
            <person name="Zhao X."/>
            <person name="Boylan J."/>
            <person name="Ott S."/>
            <person name="Bowen H."/>
            <person name="Vavikolanu K."/>
            <person name="Mehta A."/>
            <person name="Aluvathingal J."/>
            <person name="Nadendla S."/>
            <person name="Lowell S."/>
            <person name="Myers T."/>
            <person name="Yan Y."/>
            <person name="Sichtig H."/>
        </authorList>
    </citation>
    <scope>NUCLEOTIDE SEQUENCE [LARGE SCALE GENOMIC DNA]</scope>
    <source>
        <strain evidence="5 8">FDAARGOS_1148</strain>
    </source>
</reference>
<dbReference type="EMBL" id="RQTE01000406">
    <property type="protein sequence ID" value="RZH99820.1"/>
    <property type="molecule type" value="Genomic_DNA"/>
</dbReference>
<evidence type="ECO:0000256" key="3">
    <source>
        <dbReference type="ARBA" id="ARBA00022898"/>
    </source>
</evidence>
<dbReference type="PANTHER" id="PTHR48097">
    <property type="entry name" value="L-THREONINE ALDOLASE-RELATED"/>
    <property type="match status" value="1"/>
</dbReference>
<dbReference type="EMBL" id="CP068073">
    <property type="protein sequence ID" value="QQS83831.1"/>
    <property type="molecule type" value="Genomic_DNA"/>
</dbReference>
<dbReference type="GO" id="GO:0006520">
    <property type="term" value="P:amino acid metabolic process"/>
    <property type="evidence" value="ECO:0007669"/>
    <property type="project" value="InterPro"/>
</dbReference>
<sequence>MISFENDYLEGAHEKVLEKIVETNYIQEPGYGNDEFTKEAIEKIKQAIDQPNASVYFLGGGTQTNQVVIDAVLKKYEGVIGADTSHINVHEAGAIEFSGHKVITLPSENGKITAAQVKKYINDLYEDSNYTHMVTPGMVYITYPTEYGTLYTKSELEELSNICKAFSIPLYIDGARLGYGLVSAEADLNIKDIAKLADIFYIGGTKIGALCGEAIVFTEDYNPSRFVSIIKQHGALLAKSRLVGVQFSALFSDDLYLNISMHAVEMAMKIKKAFVSKGYQLYIDSPTNQQFFLVNNKKIEELGKKVKFTCWEKYDDNHKIVRFATSWATREKDVDFLIEQI</sequence>
<keyword evidence="3" id="KW-0663">Pyridoxal phosphate</keyword>
<comment type="cofactor">
    <cofactor evidence="1">
        <name>pyridoxal 5'-phosphate</name>
        <dbReference type="ChEBI" id="CHEBI:597326"/>
    </cofactor>
</comment>
<dbReference type="Proteomes" id="UP000293854">
    <property type="component" value="Unassembled WGS sequence"/>
</dbReference>
<dbReference type="InterPro" id="IPR001597">
    <property type="entry name" value="ArAA_b-elim_lyase/Thr_aldolase"/>
</dbReference>
<dbReference type="AlphaFoldDB" id="A0A143PEK0"/>
<gene>
    <name evidence="6" type="ORF">EIG99_13230</name>
    <name evidence="5" type="ORF">I6J05_05960</name>
</gene>
<evidence type="ECO:0000313" key="6">
    <source>
        <dbReference type="EMBL" id="RZH99820.1"/>
    </source>
</evidence>
<reference evidence="6 7" key="1">
    <citation type="submission" date="2018-11" db="EMBL/GenBank/DDBJ databases">
        <title>Genomic profiling of Staphylococcus species from a Poultry farm system in KwaZulu-Natal, South Africa.</title>
        <authorList>
            <person name="Amoako D.G."/>
            <person name="Somboro A.M."/>
            <person name="Abia A.L.K."/>
            <person name="Bester L.A."/>
            <person name="Essack S.Y."/>
        </authorList>
    </citation>
    <scope>NUCLEOTIDE SEQUENCE [LARGE SCALE GENOMIC DNA]</scope>
    <source>
        <strain evidence="6 7">SA11</strain>
    </source>
</reference>
<dbReference type="KEGG" id="scv:A4G25_12505"/>
<dbReference type="Gene3D" id="3.90.1150.10">
    <property type="entry name" value="Aspartate Aminotransferase, domain 1"/>
    <property type="match status" value="1"/>
</dbReference>
<dbReference type="InterPro" id="IPR015424">
    <property type="entry name" value="PyrdxlP-dep_Trfase"/>
</dbReference>
<evidence type="ECO:0000256" key="1">
    <source>
        <dbReference type="ARBA" id="ARBA00001933"/>
    </source>
</evidence>
<keyword evidence="8" id="KW-1185">Reference proteome</keyword>
<dbReference type="SUPFAM" id="SSF53383">
    <property type="entry name" value="PLP-dependent transferases"/>
    <property type="match status" value="1"/>
</dbReference>
<dbReference type="Proteomes" id="UP000595942">
    <property type="component" value="Chromosome"/>
</dbReference>
<dbReference type="PANTHER" id="PTHR48097:SF5">
    <property type="entry name" value="LOW SPECIFICITY L-THREONINE ALDOLASE"/>
    <property type="match status" value="1"/>
</dbReference>
<name>A0A143PEK0_9STAP</name>
<evidence type="ECO:0000313" key="5">
    <source>
        <dbReference type="EMBL" id="QQS83831.1"/>
    </source>
</evidence>
<accession>A0A143PEK0</accession>
<dbReference type="InterPro" id="IPR015422">
    <property type="entry name" value="PyrdxlP-dep_Trfase_small"/>
</dbReference>
<dbReference type="OrthoDB" id="9774495at2"/>
<evidence type="ECO:0000313" key="7">
    <source>
        <dbReference type="Proteomes" id="UP000293854"/>
    </source>
</evidence>
<feature type="domain" description="Aromatic amino acid beta-eliminating lyase/threonine aldolase" evidence="4">
    <location>
        <begin position="30"/>
        <end position="241"/>
    </location>
</feature>
<comment type="similarity">
    <text evidence="2">Belongs to the threonine aldolase family.</text>
</comment>
<proteinExistence type="inferred from homology"/>
<dbReference type="GO" id="GO:0016829">
    <property type="term" value="F:lyase activity"/>
    <property type="evidence" value="ECO:0007669"/>
    <property type="project" value="InterPro"/>
</dbReference>
<dbReference type="GeneID" id="93726181"/>
<dbReference type="RefSeq" id="WP_047132806.1">
    <property type="nucleotide sequence ID" value="NZ_CP015114.1"/>
</dbReference>
<protein>
    <submittedName>
        <fullName evidence="6">Low specificity L-threonine aldolase</fullName>
    </submittedName>
</protein>
<dbReference type="Gene3D" id="3.40.640.10">
    <property type="entry name" value="Type I PLP-dependent aspartate aminotransferase-like (Major domain)"/>
    <property type="match status" value="1"/>
</dbReference>